<evidence type="ECO:0000256" key="9">
    <source>
        <dbReference type="ARBA" id="ARBA00023310"/>
    </source>
</evidence>
<keyword evidence="16" id="KW-0732">Signal</keyword>
<feature type="signal peptide" evidence="16">
    <location>
        <begin position="1"/>
        <end position="27"/>
    </location>
</feature>
<accession>A0A5J6MUQ8</accession>
<reference evidence="17 18" key="1">
    <citation type="submission" date="2019-08" db="EMBL/GenBank/DDBJ databases">
        <title>Hyperibacter terrae gen. nov., sp. nov. and Hyperibacter viscosus sp. nov., two new members in the family Rhodospirillaceae isolated from the rhizosphere of Hypericum perforatum.</title>
        <authorList>
            <person name="Noviana Z."/>
        </authorList>
    </citation>
    <scope>NUCLEOTIDE SEQUENCE [LARGE SCALE GENOMIC DNA]</scope>
    <source>
        <strain evidence="17 18">R5959</strain>
    </source>
</reference>
<dbReference type="AlphaFoldDB" id="A0A5J6MUQ8"/>
<keyword evidence="18" id="KW-1185">Reference proteome</keyword>
<keyword evidence="7 13" id="KW-0406">Ion transport</keyword>
<evidence type="ECO:0000256" key="10">
    <source>
        <dbReference type="ARBA" id="ARBA00025198"/>
    </source>
</evidence>
<dbReference type="GO" id="GO:0045259">
    <property type="term" value="C:proton-transporting ATP synthase complex"/>
    <property type="evidence" value="ECO:0007669"/>
    <property type="project" value="UniProtKB-KW"/>
</dbReference>
<dbReference type="KEGG" id="hadh:FRZ61_08030"/>
<feature type="chain" id="PRO_5023858459" description="ATP synthase subunit b" evidence="16">
    <location>
        <begin position="28"/>
        <end position="197"/>
    </location>
</feature>
<dbReference type="GO" id="GO:0046933">
    <property type="term" value="F:proton-transporting ATP synthase activity, rotational mechanism"/>
    <property type="evidence" value="ECO:0007669"/>
    <property type="project" value="UniProtKB-UniRule"/>
</dbReference>
<keyword evidence="4 13" id="KW-0812">Transmembrane</keyword>
<evidence type="ECO:0000256" key="4">
    <source>
        <dbReference type="ARBA" id="ARBA00022692"/>
    </source>
</evidence>
<dbReference type="HAMAP" id="MF_01398">
    <property type="entry name" value="ATP_synth_b_bprime"/>
    <property type="match status" value="1"/>
</dbReference>
<evidence type="ECO:0000313" key="17">
    <source>
        <dbReference type="EMBL" id="QEX20883.1"/>
    </source>
</evidence>
<feature type="transmembrane region" description="Helical" evidence="13">
    <location>
        <begin position="43"/>
        <end position="61"/>
    </location>
</feature>
<dbReference type="Pfam" id="PF00430">
    <property type="entry name" value="ATP-synt_B"/>
    <property type="match status" value="1"/>
</dbReference>
<dbReference type="GO" id="GO:0005886">
    <property type="term" value="C:plasma membrane"/>
    <property type="evidence" value="ECO:0007669"/>
    <property type="project" value="UniProtKB-SubCell"/>
</dbReference>
<dbReference type="PANTHER" id="PTHR33445">
    <property type="entry name" value="ATP SYNTHASE SUBUNIT B', CHLOROPLASTIC"/>
    <property type="match status" value="1"/>
</dbReference>
<evidence type="ECO:0000256" key="11">
    <source>
        <dbReference type="ARBA" id="ARBA00025614"/>
    </source>
</evidence>
<dbReference type="GO" id="GO:0012505">
    <property type="term" value="C:endomembrane system"/>
    <property type="evidence" value="ECO:0007669"/>
    <property type="project" value="UniProtKB-SubCell"/>
</dbReference>
<keyword evidence="6 13" id="KW-1133">Transmembrane helix</keyword>
<evidence type="ECO:0000256" key="12">
    <source>
        <dbReference type="ARBA" id="ARBA00037847"/>
    </source>
</evidence>
<evidence type="ECO:0000256" key="7">
    <source>
        <dbReference type="ARBA" id="ARBA00023065"/>
    </source>
</evidence>
<keyword evidence="5 13" id="KW-0375">Hydrogen ion transport</keyword>
<evidence type="ECO:0000256" key="8">
    <source>
        <dbReference type="ARBA" id="ARBA00023136"/>
    </source>
</evidence>
<dbReference type="Proteomes" id="UP000325797">
    <property type="component" value="Chromosome"/>
</dbReference>
<dbReference type="EMBL" id="CP042582">
    <property type="protein sequence ID" value="QEX20883.1"/>
    <property type="molecule type" value="Genomic_DNA"/>
</dbReference>
<evidence type="ECO:0000256" key="2">
    <source>
        <dbReference type="ARBA" id="ARBA00022448"/>
    </source>
</evidence>
<evidence type="ECO:0000256" key="1">
    <source>
        <dbReference type="ARBA" id="ARBA00005513"/>
    </source>
</evidence>
<sequence length="197" mass="20987">MRNGLTRKMQLLAALALGSVAAAPALAAEGEKAGLPQLDPAVFAPQLIWLAITFVVLYLLMSRLALPKIAATLANRQQKLEGDLARAERVKTEAESVLSAYEKAMTDARVKAQALTGQAAADVAAELAKREAAFATELNARTEEAEKRINATKDAALAETRNVAVELTQSIVRKVAGVELSPSAAKEWVEAAAKERR</sequence>
<gene>
    <name evidence="17" type="primary">atpF2</name>
    <name evidence="13" type="synonym">atpF</name>
    <name evidence="17" type="ORF">FRZ61_08030</name>
</gene>
<evidence type="ECO:0000256" key="15">
    <source>
        <dbReference type="SAM" id="Coils"/>
    </source>
</evidence>
<dbReference type="InterPro" id="IPR002146">
    <property type="entry name" value="ATP_synth_b/b'su_bac/chlpt"/>
</dbReference>
<name>A0A5J6MUQ8_9PROT</name>
<dbReference type="InterPro" id="IPR050059">
    <property type="entry name" value="ATP_synthase_B_chain"/>
</dbReference>
<dbReference type="RefSeq" id="WP_151115090.1">
    <property type="nucleotide sequence ID" value="NZ_CP042582.1"/>
</dbReference>
<dbReference type="CDD" id="cd06503">
    <property type="entry name" value="ATP-synt_Fo_b"/>
    <property type="match status" value="1"/>
</dbReference>
<dbReference type="OrthoDB" id="9805716at2"/>
<keyword evidence="2 13" id="KW-0813">Transport</keyword>
<comment type="function">
    <text evidence="11">Component of the F(0) channel, it forms part of the peripheral stalk, linking F(1) to F(0). The b'-subunit is a diverged and duplicated form of b found in plants and photosynthetic bacteria.</text>
</comment>
<protein>
    <recommendedName>
        <fullName evidence="13">ATP synthase subunit b</fullName>
    </recommendedName>
    <alternativeName>
        <fullName evidence="13">ATP synthase F(0) sector subunit b</fullName>
    </alternativeName>
    <alternativeName>
        <fullName evidence="13">ATPase subunit I</fullName>
    </alternativeName>
    <alternativeName>
        <fullName evidence="13">F-type ATPase subunit b</fullName>
        <shortName evidence="13">F-ATPase subunit b</shortName>
    </alternativeName>
</protein>
<dbReference type="GO" id="GO:0046961">
    <property type="term" value="F:proton-transporting ATPase activity, rotational mechanism"/>
    <property type="evidence" value="ECO:0007669"/>
    <property type="project" value="TreeGrafter"/>
</dbReference>
<keyword evidence="3 13" id="KW-0138">CF(0)</keyword>
<organism evidence="17 18">
    <name type="scientific">Hypericibacter adhaerens</name>
    <dbReference type="NCBI Taxonomy" id="2602016"/>
    <lineage>
        <taxon>Bacteria</taxon>
        <taxon>Pseudomonadati</taxon>
        <taxon>Pseudomonadota</taxon>
        <taxon>Alphaproteobacteria</taxon>
        <taxon>Rhodospirillales</taxon>
        <taxon>Dongiaceae</taxon>
        <taxon>Hypericibacter</taxon>
    </lineage>
</organism>
<evidence type="ECO:0000256" key="14">
    <source>
        <dbReference type="RuleBase" id="RU003848"/>
    </source>
</evidence>
<comment type="function">
    <text evidence="10 13">F(1)F(0) ATP synthase produces ATP from ADP in the presence of a proton or sodium gradient. F-type ATPases consist of two structural domains, F(1) containing the extramembraneous catalytic core and F(0) containing the membrane proton channel, linked together by a central stalk and a peripheral stalk. During catalysis, ATP synthesis in the catalytic domain of F(1) is coupled via a rotary mechanism of the central stalk subunits to proton translocation.</text>
</comment>
<evidence type="ECO:0000256" key="16">
    <source>
        <dbReference type="SAM" id="SignalP"/>
    </source>
</evidence>
<proteinExistence type="inferred from homology"/>
<feature type="coiled-coil region" evidence="15">
    <location>
        <begin position="70"/>
        <end position="155"/>
    </location>
</feature>
<evidence type="ECO:0000256" key="6">
    <source>
        <dbReference type="ARBA" id="ARBA00022989"/>
    </source>
</evidence>
<keyword evidence="9 13" id="KW-0066">ATP synthesis</keyword>
<evidence type="ECO:0000256" key="5">
    <source>
        <dbReference type="ARBA" id="ARBA00022781"/>
    </source>
</evidence>
<evidence type="ECO:0000256" key="3">
    <source>
        <dbReference type="ARBA" id="ARBA00022547"/>
    </source>
</evidence>
<keyword evidence="15" id="KW-0175">Coiled coil</keyword>
<keyword evidence="8 13" id="KW-0472">Membrane</keyword>
<comment type="subcellular location">
    <subcellularLocation>
        <location evidence="13">Cell membrane</location>
        <topology evidence="13">Single-pass membrane protein</topology>
    </subcellularLocation>
    <subcellularLocation>
        <location evidence="12">Endomembrane system</location>
        <topology evidence="12">Single-pass membrane protein</topology>
    </subcellularLocation>
</comment>
<evidence type="ECO:0000256" key="13">
    <source>
        <dbReference type="HAMAP-Rule" id="MF_01398"/>
    </source>
</evidence>
<dbReference type="PANTHER" id="PTHR33445:SF1">
    <property type="entry name" value="ATP SYNTHASE SUBUNIT B"/>
    <property type="match status" value="1"/>
</dbReference>
<evidence type="ECO:0000313" key="18">
    <source>
        <dbReference type="Proteomes" id="UP000325797"/>
    </source>
</evidence>
<comment type="subunit">
    <text evidence="13">F-type ATPases have 2 components, F(1) - the catalytic core - and F(0) - the membrane proton channel. F(1) has five subunits: alpha(3), beta(3), gamma(1), delta(1), epsilon(1). F(0) has three main subunits: a(1), b(2) and c(10-14). The alpha and beta chains form an alternating ring which encloses part of the gamma chain. F(1) is attached to F(0) by a central stalk formed by the gamma and epsilon chains, while a peripheral stalk is formed by the delta and b chains.</text>
</comment>
<comment type="similarity">
    <text evidence="1 13 14">Belongs to the ATPase B chain family.</text>
</comment>
<keyword evidence="13" id="KW-1003">Cell membrane</keyword>